<comment type="caution">
    <text evidence="1">The sequence shown here is derived from an EMBL/GenBank/DDBJ whole genome shotgun (WGS) entry which is preliminary data.</text>
</comment>
<evidence type="ECO:0000313" key="2">
    <source>
        <dbReference type="Proteomes" id="UP001151760"/>
    </source>
</evidence>
<gene>
    <name evidence="1" type="ORF">Tco_0625304</name>
</gene>
<reference evidence="1" key="2">
    <citation type="submission" date="2022-01" db="EMBL/GenBank/DDBJ databases">
        <authorList>
            <person name="Yamashiro T."/>
            <person name="Shiraishi A."/>
            <person name="Satake H."/>
            <person name="Nakayama K."/>
        </authorList>
    </citation>
    <scope>NUCLEOTIDE SEQUENCE</scope>
</reference>
<sequence>MDQNEDHNLGPSTVTIANKLKEIIQKYELTIVDLEGGGLEKLKLHYKNDVELEYHVDQLKAAVLFEAQWNSNEGDVSKPRSFECHMSKSSKPHPSFYNNNFYYLAYLSTEEKYTISLTKHYATRRLDKQKHTFSYADLPRLNLNEIEDMYVLKVQDKMHHLPLDDEKDFNNALILFIRRTVIKNRVEDL</sequence>
<keyword evidence="2" id="KW-1185">Reference proteome</keyword>
<organism evidence="1 2">
    <name type="scientific">Tanacetum coccineum</name>
    <dbReference type="NCBI Taxonomy" id="301880"/>
    <lineage>
        <taxon>Eukaryota</taxon>
        <taxon>Viridiplantae</taxon>
        <taxon>Streptophyta</taxon>
        <taxon>Embryophyta</taxon>
        <taxon>Tracheophyta</taxon>
        <taxon>Spermatophyta</taxon>
        <taxon>Magnoliopsida</taxon>
        <taxon>eudicotyledons</taxon>
        <taxon>Gunneridae</taxon>
        <taxon>Pentapetalae</taxon>
        <taxon>asterids</taxon>
        <taxon>campanulids</taxon>
        <taxon>Asterales</taxon>
        <taxon>Asteraceae</taxon>
        <taxon>Asteroideae</taxon>
        <taxon>Anthemideae</taxon>
        <taxon>Anthemidinae</taxon>
        <taxon>Tanacetum</taxon>
    </lineage>
</organism>
<proteinExistence type="predicted"/>
<dbReference type="EMBL" id="BQNB010008620">
    <property type="protein sequence ID" value="GJS51942.1"/>
    <property type="molecule type" value="Genomic_DNA"/>
</dbReference>
<reference evidence="1" key="1">
    <citation type="journal article" date="2022" name="Int. J. Mol. Sci.">
        <title>Draft Genome of Tanacetum Coccineum: Genomic Comparison of Closely Related Tanacetum-Family Plants.</title>
        <authorList>
            <person name="Yamashiro T."/>
            <person name="Shiraishi A."/>
            <person name="Nakayama K."/>
            <person name="Satake H."/>
        </authorList>
    </citation>
    <scope>NUCLEOTIDE SEQUENCE</scope>
</reference>
<dbReference type="Proteomes" id="UP001151760">
    <property type="component" value="Unassembled WGS sequence"/>
</dbReference>
<accession>A0ABQ4WGI2</accession>
<protein>
    <submittedName>
        <fullName evidence="1">Uncharacterized protein</fullName>
    </submittedName>
</protein>
<evidence type="ECO:0000313" key="1">
    <source>
        <dbReference type="EMBL" id="GJS51942.1"/>
    </source>
</evidence>
<name>A0ABQ4WGI2_9ASTR</name>